<evidence type="ECO:0000313" key="7">
    <source>
        <dbReference type="Proteomes" id="UP001329825"/>
    </source>
</evidence>
<dbReference type="PANTHER" id="PTHR47174:SF1">
    <property type="entry name" value="REDUCED VIABILITY UPON STARVATION PROTEIN 167"/>
    <property type="match status" value="1"/>
</dbReference>
<dbReference type="PROSITE" id="PS51021">
    <property type="entry name" value="BAR"/>
    <property type="match status" value="1"/>
</dbReference>
<dbReference type="Gene3D" id="2.30.30.40">
    <property type="entry name" value="SH3 Domains"/>
    <property type="match status" value="1"/>
</dbReference>
<evidence type="ECO:0000256" key="3">
    <source>
        <dbReference type="SAM" id="MobiDB-lite"/>
    </source>
</evidence>
<dbReference type="EMBL" id="CP141884">
    <property type="protein sequence ID" value="WRT66473.1"/>
    <property type="molecule type" value="Genomic_DNA"/>
</dbReference>
<dbReference type="Gene3D" id="1.20.1270.60">
    <property type="entry name" value="Arfaptin homology (AH) domain/BAR domain"/>
    <property type="match status" value="1"/>
</dbReference>
<protein>
    <recommendedName>
        <fullName evidence="8">BAR-domain-containing protein</fullName>
    </recommendedName>
</protein>
<dbReference type="PROSITE" id="PS50002">
    <property type="entry name" value="SH3"/>
    <property type="match status" value="1"/>
</dbReference>
<evidence type="ECO:0000259" key="4">
    <source>
        <dbReference type="PROSITE" id="PS50002"/>
    </source>
</evidence>
<feature type="domain" description="BAR" evidence="5">
    <location>
        <begin position="15"/>
        <end position="247"/>
    </location>
</feature>
<dbReference type="RefSeq" id="XP_062791213.1">
    <property type="nucleotide sequence ID" value="XM_062935162.1"/>
</dbReference>
<dbReference type="Pfam" id="PF00018">
    <property type="entry name" value="SH3_1"/>
    <property type="match status" value="1"/>
</dbReference>
<dbReference type="InterPro" id="IPR001452">
    <property type="entry name" value="SH3_domain"/>
</dbReference>
<feature type="region of interest" description="Disordered" evidence="3">
    <location>
        <begin position="284"/>
        <end position="362"/>
    </location>
</feature>
<dbReference type="PANTHER" id="PTHR47174">
    <property type="entry name" value="BRIDGING INTEGRATOR 3"/>
    <property type="match status" value="1"/>
</dbReference>
<feature type="compositionally biased region" description="Polar residues" evidence="3">
    <location>
        <begin position="286"/>
        <end position="301"/>
    </location>
</feature>
<feature type="domain" description="SH3" evidence="4">
    <location>
        <begin position="364"/>
        <end position="424"/>
    </location>
</feature>
<feature type="compositionally biased region" description="Low complexity" evidence="3">
    <location>
        <begin position="334"/>
        <end position="349"/>
    </location>
</feature>
<dbReference type="Proteomes" id="UP001329825">
    <property type="component" value="Chromosome 4"/>
</dbReference>
<dbReference type="PRINTS" id="PR00452">
    <property type="entry name" value="SH3DOMAIN"/>
</dbReference>
<name>A0ABZ1CXJ8_9TREE</name>
<reference evidence="6 7" key="1">
    <citation type="submission" date="2024-01" db="EMBL/GenBank/DDBJ databases">
        <title>Comparative genomics of Cryptococcus and Kwoniella reveals pathogenesis evolution and contrasting modes of karyotype evolution via chromosome fusion or intercentromeric recombination.</title>
        <authorList>
            <person name="Coelho M.A."/>
            <person name="David-Palma M."/>
            <person name="Shea T."/>
            <person name="Bowers K."/>
            <person name="McGinley-Smith S."/>
            <person name="Mohammad A.W."/>
            <person name="Gnirke A."/>
            <person name="Yurkov A.M."/>
            <person name="Nowrousian M."/>
            <person name="Sun S."/>
            <person name="Cuomo C.A."/>
            <person name="Heitman J."/>
        </authorList>
    </citation>
    <scope>NUCLEOTIDE SEQUENCE [LARGE SCALE GENOMIC DNA]</scope>
    <source>
        <strain evidence="6">CBS 11374</strain>
    </source>
</reference>
<gene>
    <name evidence="6" type="ORF">IL334_003432</name>
</gene>
<evidence type="ECO:0000313" key="6">
    <source>
        <dbReference type="EMBL" id="WRT66473.1"/>
    </source>
</evidence>
<dbReference type="SUPFAM" id="SSF103657">
    <property type="entry name" value="BAR/IMD domain-like"/>
    <property type="match status" value="1"/>
</dbReference>
<feature type="compositionally biased region" description="Pro residues" evidence="3">
    <location>
        <begin position="350"/>
        <end position="359"/>
    </location>
</feature>
<proteinExistence type="predicted"/>
<evidence type="ECO:0008006" key="8">
    <source>
        <dbReference type="Google" id="ProtNLM"/>
    </source>
</evidence>
<dbReference type="Pfam" id="PF03114">
    <property type="entry name" value="BAR"/>
    <property type="match status" value="1"/>
</dbReference>
<dbReference type="InterPro" id="IPR027267">
    <property type="entry name" value="AH/BAR_dom_sf"/>
</dbReference>
<dbReference type="SUPFAM" id="SSF50044">
    <property type="entry name" value="SH3-domain"/>
    <property type="match status" value="1"/>
</dbReference>
<dbReference type="SMART" id="SM00721">
    <property type="entry name" value="BAR"/>
    <property type="match status" value="1"/>
</dbReference>
<evidence type="ECO:0000256" key="1">
    <source>
        <dbReference type="ARBA" id="ARBA00022443"/>
    </source>
</evidence>
<dbReference type="InterPro" id="IPR036028">
    <property type="entry name" value="SH3-like_dom_sf"/>
</dbReference>
<dbReference type="SMART" id="SM00326">
    <property type="entry name" value="SH3"/>
    <property type="match status" value="1"/>
</dbReference>
<dbReference type="InterPro" id="IPR046982">
    <property type="entry name" value="BIN3/RVS161-like"/>
</dbReference>
<evidence type="ECO:0000256" key="2">
    <source>
        <dbReference type="PROSITE-ProRule" id="PRU00192"/>
    </source>
</evidence>
<dbReference type="GeneID" id="87955563"/>
<dbReference type="InterPro" id="IPR004148">
    <property type="entry name" value="BAR_dom"/>
</dbReference>
<keyword evidence="1 2" id="KW-0728">SH3 domain</keyword>
<sequence>MKGITKALQRTPHNLTSRIGMSKTSTDPEFNDYERKFSAVEQACEKMLKDSTVFRDAVSTLLQSGTSFSTSLATLFSPMGAEYNLASKHPQAEVTVKNITVYQGIMEEMRETLLPELELIDSRIVQPCKELFEICKKIRKTITKRGNKLIDFDRHNNALNKLREKKEKSLSDEKNLFKVEQDFEIASGEYEHYNSLLKTELPQFLALGTRFIDPLFHSFYYMQLNVFYIIQEKIQSFADGKYDLSRKDIEDIYLEQRGDVAEQIDEMAITKRIASTAKLVHAHRSVSGTPTRTGSIASRTTTLDRKDSYGSSPISKKETFSPPSRTVAAPPPYTSTNSSSSVGVAAGKKAPPPPPPLKPKPSYNRAVYATAVFDFEAQAEGDLSFNAGDRIEIIEKTENPDEWWTGKLNGRTGIFPGTYTQVDN</sequence>
<organism evidence="6 7">
    <name type="scientific">Kwoniella shivajii</name>
    <dbReference type="NCBI Taxonomy" id="564305"/>
    <lineage>
        <taxon>Eukaryota</taxon>
        <taxon>Fungi</taxon>
        <taxon>Dikarya</taxon>
        <taxon>Basidiomycota</taxon>
        <taxon>Agaricomycotina</taxon>
        <taxon>Tremellomycetes</taxon>
        <taxon>Tremellales</taxon>
        <taxon>Cryptococcaceae</taxon>
        <taxon>Kwoniella</taxon>
    </lineage>
</organism>
<dbReference type="CDD" id="cd07599">
    <property type="entry name" value="BAR_Rvs167p"/>
    <property type="match status" value="1"/>
</dbReference>
<keyword evidence="7" id="KW-1185">Reference proteome</keyword>
<evidence type="ECO:0000259" key="5">
    <source>
        <dbReference type="PROSITE" id="PS51021"/>
    </source>
</evidence>
<accession>A0ABZ1CXJ8</accession>